<accession>A0A1F4W0U5</accession>
<feature type="domain" description="ATP-cone" evidence="4">
    <location>
        <begin position="20"/>
        <end position="110"/>
    </location>
</feature>
<sequence>MIKETTLDGSLREPSNIRVASIVKRRGHRESFDERKLYASIYGATEAAFCDEASCELLAGKITEEIKDWIKGKKSVDSAEIRERVIAELEKKNPEIAFFYDRHLPNLRKL</sequence>
<proteinExistence type="predicted"/>
<evidence type="ECO:0000313" key="6">
    <source>
        <dbReference type="Proteomes" id="UP000176967"/>
    </source>
</evidence>
<dbReference type="InterPro" id="IPR005144">
    <property type="entry name" value="ATP-cone_dom"/>
</dbReference>
<dbReference type="GO" id="GO:0005524">
    <property type="term" value="F:ATP binding"/>
    <property type="evidence" value="ECO:0007669"/>
    <property type="project" value="UniProtKB-UniRule"/>
</dbReference>
<protein>
    <recommendedName>
        <fullName evidence="4">ATP-cone domain-containing protein</fullName>
    </recommendedName>
</protein>
<organism evidence="5 6">
    <name type="scientific">candidate division WWE3 bacterium RIFCSPLOWO2_01_FULL_53_14</name>
    <dbReference type="NCBI Taxonomy" id="1802628"/>
    <lineage>
        <taxon>Bacteria</taxon>
        <taxon>Katanobacteria</taxon>
    </lineage>
</organism>
<dbReference type="AlphaFoldDB" id="A0A1F4W0U5"/>
<dbReference type="EMBL" id="MEVL01000002">
    <property type="protein sequence ID" value="OGC62980.1"/>
    <property type="molecule type" value="Genomic_DNA"/>
</dbReference>
<keyword evidence="1 3" id="KW-0547">Nucleotide-binding</keyword>
<dbReference type="PROSITE" id="PS51161">
    <property type="entry name" value="ATP_CONE"/>
    <property type="match status" value="1"/>
</dbReference>
<evidence type="ECO:0000313" key="5">
    <source>
        <dbReference type="EMBL" id="OGC62980.1"/>
    </source>
</evidence>
<dbReference type="Proteomes" id="UP000176967">
    <property type="component" value="Unassembled WGS sequence"/>
</dbReference>
<comment type="caution">
    <text evidence="5">The sequence shown here is derived from an EMBL/GenBank/DDBJ whole genome shotgun (WGS) entry which is preliminary data.</text>
</comment>
<evidence type="ECO:0000256" key="2">
    <source>
        <dbReference type="ARBA" id="ARBA00022840"/>
    </source>
</evidence>
<evidence type="ECO:0000259" key="4">
    <source>
        <dbReference type="PROSITE" id="PS51161"/>
    </source>
</evidence>
<name>A0A1F4W0U5_UNCKA</name>
<evidence type="ECO:0000256" key="1">
    <source>
        <dbReference type="ARBA" id="ARBA00022741"/>
    </source>
</evidence>
<dbReference type="Pfam" id="PF03477">
    <property type="entry name" value="ATP-cone"/>
    <property type="match status" value="1"/>
</dbReference>
<gene>
    <name evidence="5" type="ORF">A2890_01375</name>
</gene>
<dbReference type="STRING" id="1802628.A2890_01375"/>
<keyword evidence="2 3" id="KW-0067">ATP-binding</keyword>
<reference evidence="5 6" key="1">
    <citation type="journal article" date="2016" name="Nat. Commun.">
        <title>Thousands of microbial genomes shed light on interconnected biogeochemical processes in an aquifer system.</title>
        <authorList>
            <person name="Anantharaman K."/>
            <person name="Brown C.T."/>
            <person name="Hug L.A."/>
            <person name="Sharon I."/>
            <person name="Castelle C.J."/>
            <person name="Probst A.J."/>
            <person name="Thomas B.C."/>
            <person name="Singh A."/>
            <person name="Wilkins M.J."/>
            <person name="Karaoz U."/>
            <person name="Brodie E.L."/>
            <person name="Williams K.H."/>
            <person name="Hubbard S.S."/>
            <person name="Banfield J.F."/>
        </authorList>
    </citation>
    <scope>NUCLEOTIDE SEQUENCE [LARGE SCALE GENOMIC DNA]</scope>
</reference>
<evidence type="ECO:0000256" key="3">
    <source>
        <dbReference type="PROSITE-ProRule" id="PRU00492"/>
    </source>
</evidence>